<accession>A0AC61Y8Y5</accession>
<proteinExistence type="predicted"/>
<gene>
    <name evidence="1" type="ORF">FVB9532_02228</name>
</gene>
<dbReference type="EMBL" id="CABVMM010000008">
    <property type="protein sequence ID" value="VVV00952.1"/>
    <property type="molecule type" value="Genomic_DNA"/>
</dbReference>
<sequence>MEQESCHFKNRANCTIAIIPKRINILTVFDYLEEPKEAYKSNLKKD</sequence>
<evidence type="ECO:0000313" key="1">
    <source>
        <dbReference type="EMBL" id="VVV00952.1"/>
    </source>
</evidence>
<reference evidence="1" key="1">
    <citation type="submission" date="2019-09" db="EMBL/GenBank/DDBJ databases">
        <authorList>
            <person name="Rodrigo-Torres L."/>
            <person name="Arahal R. D."/>
            <person name="Lucena T."/>
        </authorList>
    </citation>
    <scope>NUCLEOTIDE SEQUENCE</scope>
    <source>
        <strain evidence="1">ISS653</strain>
    </source>
</reference>
<dbReference type="Proteomes" id="UP000356253">
    <property type="component" value="Unassembled WGS sequence"/>
</dbReference>
<name>A0AC61Y8Y5_9FLAO</name>
<comment type="caution">
    <text evidence="1">The sequence shown here is derived from an EMBL/GenBank/DDBJ whole genome shotgun (WGS) entry which is preliminary data.</text>
</comment>
<organism evidence="1 2">
    <name type="scientific">Mesonia oceanica</name>
    <dbReference type="NCBI Taxonomy" id="2687242"/>
    <lineage>
        <taxon>Bacteria</taxon>
        <taxon>Pseudomonadati</taxon>
        <taxon>Bacteroidota</taxon>
        <taxon>Flavobacteriia</taxon>
        <taxon>Flavobacteriales</taxon>
        <taxon>Flavobacteriaceae</taxon>
        <taxon>Mesonia</taxon>
    </lineage>
</organism>
<keyword evidence="2" id="KW-1185">Reference proteome</keyword>
<evidence type="ECO:0000313" key="2">
    <source>
        <dbReference type="Proteomes" id="UP000356253"/>
    </source>
</evidence>
<protein>
    <submittedName>
        <fullName evidence="1">Uncharacterized protein</fullName>
    </submittedName>
</protein>